<feature type="region of interest" description="Disordered" evidence="5">
    <location>
        <begin position="206"/>
        <end position="243"/>
    </location>
</feature>
<dbReference type="GO" id="GO:0005681">
    <property type="term" value="C:spliceosomal complex"/>
    <property type="evidence" value="ECO:0007669"/>
    <property type="project" value="TreeGrafter"/>
</dbReference>
<accession>A0A507DZR2</accession>
<protein>
    <submittedName>
        <fullName evidence="6">Uncharacterized protein</fullName>
    </submittedName>
</protein>
<dbReference type="GO" id="GO:0034715">
    <property type="term" value="C:pICln-Sm protein complex"/>
    <property type="evidence" value="ECO:0007669"/>
    <property type="project" value="TreeGrafter"/>
</dbReference>
<dbReference type="Proteomes" id="UP000320333">
    <property type="component" value="Unassembled WGS sequence"/>
</dbReference>
<reference evidence="6 7" key="1">
    <citation type="journal article" date="2019" name="Sci. Rep.">
        <title>Comparative genomics of chytrid fungi reveal insights into the obligate biotrophic and pathogenic lifestyle of Synchytrium endobioticum.</title>
        <authorList>
            <person name="van de Vossenberg B.T.L.H."/>
            <person name="Warris S."/>
            <person name="Nguyen H.D.T."/>
            <person name="van Gent-Pelzer M.P.E."/>
            <person name="Joly D.L."/>
            <person name="van de Geest H.C."/>
            <person name="Bonants P.J.M."/>
            <person name="Smith D.S."/>
            <person name="Levesque C.A."/>
            <person name="van der Lee T.A.J."/>
        </authorList>
    </citation>
    <scope>NUCLEOTIDE SEQUENCE [LARGE SCALE GENOMIC DNA]</scope>
    <source>
        <strain evidence="6 7">CBS 675.73</strain>
    </source>
</reference>
<feature type="compositionally biased region" description="Gly residues" evidence="5">
    <location>
        <begin position="234"/>
        <end position="243"/>
    </location>
</feature>
<dbReference type="Pfam" id="PF03517">
    <property type="entry name" value="Voldacs"/>
    <property type="match status" value="1"/>
</dbReference>
<dbReference type="EMBL" id="QEAP01000794">
    <property type="protein sequence ID" value="TPX56677.1"/>
    <property type="molecule type" value="Genomic_DNA"/>
</dbReference>
<dbReference type="GO" id="GO:0005829">
    <property type="term" value="C:cytosol"/>
    <property type="evidence" value="ECO:0007669"/>
    <property type="project" value="TreeGrafter"/>
</dbReference>
<dbReference type="InterPro" id="IPR011993">
    <property type="entry name" value="PH-like_dom_sf"/>
</dbReference>
<dbReference type="Gene3D" id="2.30.29.30">
    <property type="entry name" value="Pleckstrin-homology domain (PH domain)/Phosphotyrosine-binding domain (PTB)"/>
    <property type="match status" value="1"/>
</dbReference>
<proteinExistence type="predicted"/>
<sequence length="243" mass="26460">MTIFIESLSSAGNEERGRERLQFHAKVLFTPSVRQYSGNGACLVRIFNNALVFEDPSVSLSLSINYEAVLIHAISRGDPSNQDILMRPCIYSQLDSVATEIKGDALNGSSNSTGNGALAADDDSDEVDSDACELRIVPDDSTILDSIFEHLTACVALHPDKNALDDEMDDEEGDWMMTADDFNQSEMTEARQAALDHLESVFVGGVRKEADDRFEDADESDAKRTKEDDAHSGSGNGMDGGER</sequence>
<organism evidence="6 7">
    <name type="scientific">Chytriomyces confervae</name>
    <dbReference type="NCBI Taxonomy" id="246404"/>
    <lineage>
        <taxon>Eukaryota</taxon>
        <taxon>Fungi</taxon>
        <taxon>Fungi incertae sedis</taxon>
        <taxon>Chytridiomycota</taxon>
        <taxon>Chytridiomycota incertae sedis</taxon>
        <taxon>Chytridiomycetes</taxon>
        <taxon>Chytridiales</taxon>
        <taxon>Chytriomycetaceae</taxon>
        <taxon>Chytriomyces</taxon>
    </lineage>
</organism>
<dbReference type="InterPro" id="IPR039924">
    <property type="entry name" value="ICln/Lot5/Saf5"/>
</dbReference>
<dbReference type="GO" id="GO:0000387">
    <property type="term" value="P:spliceosomal snRNP assembly"/>
    <property type="evidence" value="ECO:0007669"/>
    <property type="project" value="TreeGrafter"/>
</dbReference>
<evidence type="ECO:0000256" key="3">
    <source>
        <dbReference type="ARBA" id="ARBA00022490"/>
    </source>
</evidence>
<keyword evidence="4" id="KW-0539">Nucleus</keyword>
<evidence type="ECO:0000313" key="6">
    <source>
        <dbReference type="EMBL" id="TPX56677.1"/>
    </source>
</evidence>
<evidence type="ECO:0000256" key="4">
    <source>
        <dbReference type="ARBA" id="ARBA00023242"/>
    </source>
</evidence>
<dbReference type="OrthoDB" id="19714at2759"/>
<evidence type="ECO:0000256" key="2">
    <source>
        <dbReference type="ARBA" id="ARBA00004496"/>
    </source>
</evidence>
<dbReference type="PANTHER" id="PTHR21399">
    <property type="entry name" value="CHLORIDE CONDUCTANCE REGULATORY PROTEIN ICLN"/>
    <property type="match status" value="1"/>
</dbReference>
<feature type="compositionally biased region" description="Basic and acidic residues" evidence="5">
    <location>
        <begin position="220"/>
        <end position="231"/>
    </location>
</feature>
<dbReference type="PANTHER" id="PTHR21399:SF0">
    <property type="entry name" value="METHYLOSOME SUBUNIT PICLN"/>
    <property type="match status" value="1"/>
</dbReference>
<dbReference type="STRING" id="246404.A0A507DZR2"/>
<evidence type="ECO:0000256" key="5">
    <source>
        <dbReference type="SAM" id="MobiDB-lite"/>
    </source>
</evidence>
<comment type="caution">
    <text evidence="6">The sequence shown here is derived from an EMBL/GenBank/DDBJ whole genome shotgun (WGS) entry which is preliminary data.</text>
</comment>
<comment type="subcellular location">
    <subcellularLocation>
        <location evidence="2">Cytoplasm</location>
    </subcellularLocation>
    <subcellularLocation>
        <location evidence="1">Nucleus</location>
    </subcellularLocation>
</comment>
<keyword evidence="3" id="KW-0963">Cytoplasm</keyword>
<evidence type="ECO:0000256" key="1">
    <source>
        <dbReference type="ARBA" id="ARBA00004123"/>
    </source>
</evidence>
<dbReference type="AlphaFoldDB" id="A0A507DZR2"/>
<evidence type="ECO:0000313" key="7">
    <source>
        <dbReference type="Proteomes" id="UP000320333"/>
    </source>
</evidence>
<dbReference type="GO" id="GO:0045292">
    <property type="term" value="P:mRNA cis splicing, via spliceosome"/>
    <property type="evidence" value="ECO:0007669"/>
    <property type="project" value="TreeGrafter"/>
</dbReference>
<name>A0A507DZR2_9FUNG</name>
<gene>
    <name evidence="6" type="ORF">CcCBS67573_g09331</name>
</gene>
<keyword evidence="7" id="KW-1185">Reference proteome</keyword>